<evidence type="ECO:0000256" key="1">
    <source>
        <dbReference type="SAM" id="MobiDB-lite"/>
    </source>
</evidence>
<evidence type="ECO:0000313" key="2">
    <source>
        <dbReference type="EMBL" id="MED6151946.1"/>
    </source>
</evidence>
<organism evidence="2 3">
    <name type="scientific">Stylosanthes scabra</name>
    <dbReference type="NCBI Taxonomy" id="79078"/>
    <lineage>
        <taxon>Eukaryota</taxon>
        <taxon>Viridiplantae</taxon>
        <taxon>Streptophyta</taxon>
        <taxon>Embryophyta</taxon>
        <taxon>Tracheophyta</taxon>
        <taxon>Spermatophyta</taxon>
        <taxon>Magnoliopsida</taxon>
        <taxon>eudicotyledons</taxon>
        <taxon>Gunneridae</taxon>
        <taxon>Pentapetalae</taxon>
        <taxon>rosids</taxon>
        <taxon>fabids</taxon>
        <taxon>Fabales</taxon>
        <taxon>Fabaceae</taxon>
        <taxon>Papilionoideae</taxon>
        <taxon>50 kb inversion clade</taxon>
        <taxon>dalbergioids sensu lato</taxon>
        <taxon>Dalbergieae</taxon>
        <taxon>Pterocarpus clade</taxon>
        <taxon>Stylosanthes</taxon>
    </lineage>
</organism>
<feature type="non-terminal residue" evidence="2">
    <location>
        <position position="53"/>
    </location>
</feature>
<keyword evidence="3" id="KW-1185">Reference proteome</keyword>
<feature type="compositionally biased region" description="Polar residues" evidence="1">
    <location>
        <begin position="44"/>
        <end position="53"/>
    </location>
</feature>
<reference evidence="2 3" key="1">
    <citation type="journal article" date="2023" name="Plants (Basel)">
        <title>Bridging the Gap: Combining Genomics and Transcriptomics Approaches to Understand Stylosanthes scabra, an Orphan Legume from the Brazilian Caatinga.</title>
        <authorList>
            <person name="Ferreira-Neto J.R.C."/>
            <person name="da Silva M.D."/>
            <person name="Binneck E."/>
            <person name="de Melo N.F."/>
            <person name="da Silva R.H."/>
            <person name="de Melo A.L.T.M."/>
            <person name="Pandolfi V."/>
            <person name="Bustamante F.O."/>
            <person name="Brasileiro-Vidal A.C."/>
            <person name="Benko-Iseppon A.M."/>
        </authorList>
    </citation>
    <scope>NUCLEOTIDE SEQUENCE [LARGE SCALE GENOMIC DNA]</scope>
    <source>
        <tissue evidence="2">Leaves</tissue>
    </source>
</reference>
<feature type="compositionally biased region" description="Polar residues" evidence="1">
    <location>
        <begin position="10"/>
        <end position="27"/>
    </location>
</feature>
<name>A0ABU6TVJ7_9FABA</name>
<gene>
    <name evidence="2" type="ORF">PIB30_087171</name>
</gene>
<dbReference type="Proteomes" id="UP001341840">
    <property type="component" value="Unassembled WGS sequence"/>
</dbReference>
<accession>A0ABU6TVJ7</accession>
<protein>
    <submittedName>
        <fullName evidence="2">Uncharacterized protein</fullName>
    </submittedName>
</protein>
<evidence type="ECO:0000313" key="3">
    <source>
        <dbReference type="Proteomes" id="UP001341840"/>
    </source>
</evidence>
<proteinExistence type="predicted"/>
<feature type="region of interest" description="Disordered" evidence="1">
    <location>
        <begin position="1"/>
        <end position="53"/>
    </location>
</feature>
<dbReference type="EMBL" id="JASCZI010092145">
    <property type="protein sequence ID" value="MED6151946.1"/>
    <property type="molecule type" value="Genomic_DNA"/>
</dbReference>
<comment type="caution">
    <text evidence="2">The sequence shown here is derived from an EMBL/GenBank/DDBJ whole genome shotgun (WGS) entry which is preliminary data.</text>
</comment>
<sequence>MLHPGLDTSGLEQISSPDISQNPQGQRAGSAEKENTEEDDDFQSSEATGDAST</sequence>